<proteinExistence type="predicted"/>
<dbReference type="EMBL" id="ML995965">
    <property type="protein sequence ID" value="KAF2763775.1"/>
    <property type="molecule type" value="Genomic_DNA"/>
</dbReference>
<reference evidence="1" key="1">
    <citation type="journal article" date="2020" name="Stud. Mycol.">
        <title>101 Dothideomycetes genomes: a test case for predicting lifestyles and emergence of pathogens.</title>
        <authorList>
            <person name="Haridas S."/>
            <person name="Albert R."/>
            <person name="Binder M."/>
            <person name="Bloem J."/>
            <person name="Labutti K."/>
            <person name="Salamov A."/>
            <person name="Andreopoulos B."/>
            <person name="Baker S."/>
            <person name="Barry K."/>
            <person name="Bills G."/>
            <person name="Bluhm B."/>
            <person name="Cannon C."/>
            <person name="Castanera R."/>
            <person name="Culley D."/>
            <person name="Daum C."/>
            <person name="Ezra D."/>
            <person name="Gonzalez J."/>
            <person name="Henrissat B."/>
            <person name="Kuo A."/>
            <person name="Liang C."/>
            <person name="Lipzen A."/>
            <person name="Lutzoni F."/>
            <person name="Magnuson J."/>
            <person name="Mondo S."/>
            <person name="Nolan M."/>
            <person name="Ohm R."/>
            <person name="Pangilinan J."/>
            <person name="Park H.-J."/>
            <person name="Ramirez L."/>
            <person name="Alfaro M."/>
            <person name="Sun H."/>
            <person name="Tritt A."/>
            <person name="Yoshinaga Y."/>
            <person name="Zwiers L.-H."/>
            <person name="Turgeon B."/>
            <person name="Goodwin S."/>
            <person name="Spatafora J."/>
            <person name="Crous P."/>
            <person name="Grigoriev I."/>
        </authorList>
    </citation>
    <scope>NUCLEOTIDE SEQUENCE</scope>
    <source>
        <strain evidence="1">CBS 116005</strain>
    </source>
</reference>
<dbReference type="AlphaFoldDB" id="A0A6G1KT39"/>
<evidence type="ECO:0000313" key="1">
    <source>
        <dbReference type="EMBL" id="KAF2763775.1"/>
    </source>
</evidence>
<organism evidence="1 2">
    <name type="scientific">Teratosphaeria nubilosa</name>
    <dbReference type="NCBI Taxonomy" id="161662"/>
    <lineage>
        <taxon>Eukaryota</taxon>
        <taxon>Fungi</taxon>
        <taxon>Dikarya</taxon>
        <taxon>Ascomycota</taxon>
        <taxon>Pezizomycotina</taxon>
        <taxon>Dothideomycetes</taxon>
        <taxon>Dothideomycetidae</taxon>
        <taxon>Mycosphaerellales</taxon>
        <taxon>Teratosphaeriaceae</taxon>
        <taxon>Teratosphaeria</taxon>
    </lineage>
</organism>
<name>A0A6G1KT39_9PEZI</name>
<keyword evidence="2" id="KW-1185">Reference proteome</keyword>
<evidence type="ECO:0000313" key="2">
    <source>
        <dbReference type="Proteomes" id="UP000799436"/>
    </source>
</evidence>
<protein>
    <submittedName>
        <fullName evidence="1">Uncharacterized protein</fullName>
    </submittedName>
</protein>
<dbReference type="Proteomes" id="UP000799436">
    <property type="component" value="Unassembled WGS sequence"/>
</dbReference>
<gene>
    <name evidence="1" type="ORF">EJ03DRAFT_53993</name>
</gene>
<sequence>MRVMHATPWHCARCIICVDLCMSISGKNSEIVAYGSFLFRLASIEPCQPLIAVPASSSPRNTFIMAYVVVKNGLTGRVWGNSGHCRGTQFPDKECAGADTPDGSMCLEGILMEDTRHSRLQIPQSRLVVVQHAYHRHSLSGLETSDGTQAPRALLAPPCF</sequence>
<accession>A0A6G1KT39</accession>